<feature type="domain" description="Sushi" evidence="6">
    <location>
        <begin position="1331"/>
        <end position="1388"/>
    </location>
</feature>
<feature type="domain" description="Sushi" evidence="6">
    <location>
        <begin position="400"/>
        <end position="454"/>
    </location>
</feature>
<accession>A0A4Y2NSI9</accession>
<keyword evidence="2" id="KW-0677">Repeat</keyword>
<name>A0A4Y2NSI9_ARAVE</name>
<keyword evidence="1 5" id="KW-0768">Sushi</keyword>
<reference evidence="7 8" key="1">
    <citation type="journal article" date="2019" name="Sci. Rep.">
        <title>Orb-weaving spider Araneus ventricosus genome elucidates the spidroin gene catalogue.</title>
        <authorList>
            <person name="Kono N."/>
            <person name="Nakamura H."/>
            <person name="Ohtoshi R."/>
            <person name="Moran D.A.P."/>
            <person name="Shinohara A."/>
            <person name="Yoshida Y."/>
            <person name="Fujiwara M."/>
            <person name="Mori M."/>
            <person name="Tomita M."/>
            <person name="Arakawa K."/>
        </authorList>
    </citation>
    <scope>NUCLEOTIDE SEQUENCE [LARGE SCALE GENOMIC DNA]</scope>
</reference>
<dbReference type="PROSITE" id="PS50923">
    <property type="entry name" value="SUSHI"/>
    <property type="match status" value="10"/>
</dbReference>
<evidence type="ECO:0000313" key="7">
    <source>
        <dbReference type="EMBL" id="GBN41659.1"/>
    </source>
</evidence>
<dbReference type="CDD" id="cd00033">
    <property type="entry name" value="CCP"/>
    <property type="match status" value="3"/>
</dbReference>
<feature type="domain" description="Sushi" evidence="6">
    <location>
        <begin position="639"/>
        <end position="697"/>
    </location>
</feature>
<comment type="caution">
    <text evidence="7">The sequence shown here is derived from an EMBL/GenBank/DDBJ whole genome shotgun (WGS) entry which is preliminary data.</text>
</comment>
<dbReference type="InterPro" id="IPR035976">
    <property type="entry name" value="Sushi/SCR/CCP_sf"/>
</dbReference>
<feature type="domain" description="Sushi" evidence="6">
    <location>
        <begin position="752"/>
        <end position="812"/>
    </location>
</feature>
<dbReference type="EMBL" id="BGPR01009688">
    <property type="protein sequence ID" value="GBN41659.1"/>
    <property type="molecule type" value="Genomic_DNA"/>
</dbReference>
<evidence type="ECO:0000256" key="1">
    <source>
        <dbReference type="ARBA" id="ARBA00022659"/>
    </source>
</evidence>
<feature type="domain" description="Sushi" evidence="6">
    <location>
        <begin position="523"/>
        <end position="582"/>
    </location>
</feature>
<dbReference type="InterPro" id="IPR050350">
    <property type="entry name" value="Compl-Cell_Adhes-Reg"/>
</dbReference>
<dbReference type="SUPFAM" id="SSF57535">
    <property type="entry name" value="Complement control module/SCR domain"/>
    <property type="match status" value="11"/>
</dbReference>
<keyword evidence="4" id="KW-0325">Glycoprotein</keyword>
<feature type="disulfide bond" evidence="5">
    <location>
        <begin position="525"/>
        <end position="568"/>
    </location>
</feature>
<organism evidence="7 8">
    <name type="scientific">Araneus ventricosus</name>
    <name type="common">Orbweaver spider</name>
    <name type="synonym">Epeira ventricosa</name>
    <dbReference type="NCBI Taxonomy" id="182803"/>
    <lineage>
        <taxon>Eukaryota</taxon>
        <taxon>Metazoa</taxon>
        <taxon>Ecdysozoa</taxon>
        <taxon>Arthropoda</taxon>
        <taxon>Chelicerata</taxon>
        <taxon>Arachnida</taxon>
        <taxon>Araneae</taxon>
        <taxon>Araneomorphae</taxon>
        <taxon>Entelegynae</taxon>
        <taxon>Araneoidea</taxon>
        <taxon>Araneidae</taxon>
        <taxon>Araneus</taxon>
    </lineage>
</organism>
<feature type="domain" description="Sushi" evidence="6">
    <location>
        <begin position="457"/>
        <end position="512"/>
    </location>
</feature>
<feature type="domain" description="Sushi" evidence="6">
    <location>
        <begin position="1043"/>
        <end position="1101"/>
    </location>
</feature>
<dbReference type="Pfam" id="PF00084">
    <property type="entry name" value="Sushi"/>
    <property type="match status" value="6"/>
</dbReference>
<protein>
    <submittedName>
        <fullName evidence="7">Sushi, von Willebrand factor type A, EGF and pentraxin domain-containing protein 1</fullName>
    </submittedName>
</protein>
<keyword evidence="8" id="KW-1185">Reference proteome</keyword>
<evidence type="ECO:0000256" key="5">
    <source>
        <dbReference type="PROSITE-ProRule" id="PRU00302"/>
    </source>
</evidence>
<evidence type="ECO:0000256" key="4">
    <source>
        <dbReference type="ARBA" id="ARBA00023180"/>
    </source>
</evidence>
<comment type="caution">
    <text evidence="5">Lacks conserved residue(s) required for the propagation of feature annotation.</text>
</comment>
<dbReference type="PANTHER" id="PTHR19325">
    <property type="entry name" value="COMPLEMENT COMPONENT-RELATED SUSHI DOMAIN-CONTAINING"/>
    <property type="match status" value="1"/>
</dbReference>
<dbReference type="OrthoDB" id="6428875at2759"/>
<keyword evidence="3 5" id="KW-1015">Disulfide bond</keyword>
<feature type="domain" description="Sushi" evidence="6">
    <location>
        <begin position="869"/>
        <end position="927"/>
    </location>
</feature>
<evidence type="ECO:0000259" key="6">
    <source>
        <dbReference type="PROSITE" id="PS50923"/>
    </source>
</evidence>
<dbReference type="Gene3D" id="2.10.70.10">
    <property type="entry name" value="Complement Module, domain 1"/>
    <property type="match status" value="10"/>
</dbReference>
<gene>
    <name evidence="7" type="primary">Svep1_29</name>
    <name evidence="7" type="ORF">AVEN_146454_1</name>
</gene>
<feature type="domain" description="Sushi" evidence="6">
    <location>
        <begin position="1214"/>
        <end position="1272"/>
    </location>
</feature>
<evidence type="ECO:0000256" key="2">
    <source>
        <dbReference type="ARBA" id="ARBA00022737"/>
    </source>
</evidence>
<feature type="domain" description="Sushi" evidence="6">
    <location>
        <begin position="984"/>
        <end position="1042"/>
    </location>
</feature>
<dbReference type="PANTHER" id="PTHR19325:SF560">
    <property type="entry name" value="SUSHI, VON WILLEBRAND FACTOR TYPE A, EGF AND PENTRAXIN DOMAIN-CONTAINING PROTEIN 1"/>
    <property type="match status" value="1"/>
</dbReference>
<evidence type="ECO:0000256" key="3">
    <source>
        <dbReference type="ARBA" id="ARBA00023157"/>
    </source>
</evidence>
<sequence>MGCGWQATIDDIPRRRKFSWGSSPAPTTGPIYTIFISYERLGCLDMSSMVACLPPFSREIEKGQRKQSWKEWLTWILHLLHAIHLLNAHHCQPSGLPEGVRIVGPCHLLHQRGCRAVCEVNGTVVWRQATTCLHSGRWSSLPPCRALELLRCSKPSDSLQACVKIHITIPGAVLAVRSVCPDILRLFLVFGKCSSVAGTKCAIACDGFVLLCLVNNRWSPKCSFPAPSLCPDLDFADLLNCSRIQGVSCKIRCPNGKMAEEEATCLQTLEWSPLPDCRFRRHCQFQTLPDRVRFVDPTCRSSNSLRCRVGCSVPSNSTRLVAIKYAECMPWGEWRGLPRCRNATVLPRDGSFKKQQRCVKDNESRRGKCLRHTGANRCEGHPITVRGRCSRSRTHKRDTRLCPPLPRKFKPSGTCSRMVGSTCTLQCRNGHLEGNGTAFCFLTGEWSEFPACTEGNSTCPRRVSPFLSFVSECSFAEGAKCQVRCRKDYALVGLHVIRCENESWKFVPKCFPEVLSPYKALKVRCSFPPHLHGSLKVVGSCSPGGGMSCDVGCRDESAHLTGPNATTCLPPGYWTDTTACDGGEPFCPEPSLVKRLETTENCSGKTAGSECLVRCQARPHIYSVMICKDDLKWSEPPKCTCPAPTLKAGMELAGTCKNKQPNQSCAIKCKRRFSMVGKGAIICNDKLRWTAMAFCSKVICAKPEVGSLLVFKEDCTSKSPGDSCRLECKKGGKMLGHSEIRCIDAKHWTKSPDCACPPPLLDEGLKTNQSCKEILPGQKCFLSCKGNSSTANKRYITCQSDLVWSKAPTCEQRSCPKPKLSEALTLVEDCSSKGPNESCRVDCRGNGNILRHNYIVCMNGTHWSSLPLCSCPVPTLASFLTPKGDCTSKLPGQHCSLTCKGHRKLVGDAFLRCQKNMTWTEEPKCKIAHCVIKKLPPFLLYVGDCSAASPGEKCFLKCKEGGVLIGPKFIACKKGTLWTSLPICSCPLPRTSGDLSTIEDCSQKTAGEKCHLKCRKHFSLLGENFIRCRGNRRWSALPKCKKLFCSELKLPKTLAYEEDCSSKSPGDHCPVTCKEGGKMIGHKRVTCVDERKWAALPKCACPHPKLGGDLATAEDCSGKLPGHRCSLKCRGHRVNYGKSYISCGNDTQWSLPPVCEAVHCLPPKLPQVLSLASDCSSKSPGESCLLRCRERGQLIGANKITCINKTRWTPFPTCTCAVPHLEEGLSTTEPCNRKTVGEKCHVTCKNSLLLIGKHFITCLKNTRWSPAPTCRKVVCPKPRIRNDLDFLEDCSSKTVGEKCELKCKEETVARSMHISCTHAKGALSWTHPPHCACPKPMLSEGLHASEECSRKMPGDVCKVACSENLTLVGKDFITCENGAKWSLLPKCN</sequence>
<proteinExistence type="predicted"/>
<evidence type="ECO:0000313" key="8">
    <source>
        <dbReference type="Proteomes" id="UP000499080"/>
    </source>
</evidence>
<dbReference type="SMART" id="SM00032">
    <property type="entry name" value="CCP"/>
    <property type="match status" value="19"/>
</dbReference>
<feature type="disulfide bond" evidence="5">
    <location>
        <begin position="553"/>
        <end position="580"/>
    </location>
</feature>
<dbReference type="Proteomes" id="UP000499080">
    <property type="component" value="Unassembled WGS sequence"/>
</dbReference>
<dbReference type="InterPro" id="IPR000436">
    <property type="entry name" value="Sushi_SCR_CCP_dom"/>
</dbReference>